<reference evidence="12" key="1">
    <citation type="submission" date="2022-07" db="EMBL/GenBank/DDBJ databases">
        <authorList>
            <person name="Trinca V."/>
            <person name="Uliana J.V.C."/>
            <person name="Torres T.T."/>
            <person name="Ward R.J."/>
            <person name="Monesi N."/>
        </authorList>
    </citation>
    <scope>NUCLEOTIDE SEQUENCE</scope>
    <source>
        <strain evidence="12">HSMRA1968</strain>
        <tissue evidence="12">Whole embryos</tissue>
    </source>
</reference>
<protein>
    <submittedName>
        <fullName evidence="12">Zinc finger protein</fullName>
    </submittedName>
</protein>
<comment type="caution">
    <text evidence="12">The sequence shown here is derived from an EMBL/GenBank/DDBJ whole genome shotgun (WGS) entry which is preliminary data.</text>
</comment>
<proteinExistence type="predicted"/>
<dbReference type="Pfam" id="PF12874">
    <property type="entry name" value="zf-met"/>
    <property type="match status" value="1"/>
</dbReference>
<comment type="subcellular location">
    <subcellularLocation>
        <location evidence="1">Nucleus</location>
    </subcellularLocation>
</comment>
<dbReference type="SUPFAM" id="SSF57667">
    <property type="entry name" value="beta-beta-alpha zinc fingers"/>
    <property type="match status" value="4"/>
</dbReference>
<keyword evidence="5" id="KW-0862">Zinc</keyword>
<feature type="compositionally biased region" description="Basic and acidic residues" evidence="10">
    <location>
        <begin position="218"/>
        <end position="230"/>
    </location>
</feature>
<dbReference type="Gene3D" id="3.30.160.60">
    <property type="entry name" value="Classic Zinc Finger"/>
    <property type="match status" value="4"/>
</dbReference>
<dbReference type="PROSITE" id="PS00028">
    <property type="entry name" value="ZINC_FINGER_C2H2_1"/>
    <property type="match status" value="4"/>
</dbReference>
<keyword evidence="2" id="KW-0479">Metal-binding</keyword>
<keyword evidence="7" id="KW-0804">Transcription</keyword>
<dbReference type="OrthoDB" id="30289at2759"/>
<organism evidence="12 13">
    <name type="scientific">Pseudolycoriella hygida</name>
    <dbReference type="NCBI Taxonomy" id="35572"/>
    <lineage>
        <taxon>Eukaryota</taxon>
        <taxon>Metazoa</taxon>
        <taxon>Ecdysozoa</taxon>
        <taxon>Arthropoda</taxon>
        <taxon>Hexapoda</taxon>
        <taxon>Insecta</taxon>
        <taxon>Pterygota</taxon>
        <taxon>Neoptera</taxon>
        <taxon>Endopterygota</taxon>
        <taxon>Diptera</taxon>
        <taxon>Nematocera</taxon>
        <taxon>Sciaroidea</taxon>
        <taxon>Sciaridae</taxon>
        <taxon>Pseudolycoriella</taxon>
    </lineage>
</organism>
<evidence type="ECO:0000259" key="11">
    <source>
        <dbReference type="PROSITE" id="PS50157"/>
    </source>
</evidence>
<feature type="region of interest" description="Disordered" evidence="10">
    <location>
        <begin position="326"/>
        <end position="346"/>
    </location>
</feature>
<feature type="region of interest" description="Disordered" evidence="10">
    <location>
        <begin position="187"/>
        <end position="246"/>
    </location>
</feature>
<evidence type="ECO:0000256" key="10">
    <source>
        <dbReference type="SAM" id="MobiDB-lite"/>
    </source>
</evidence>
<evidence type="ECO:0000313" key="13">
    <source>
        <dbReference type="Proteomes" id="UP001151699"/>
    </source>
</evidence>
<feature type="domain" description="C2H2-type" evidence="11">
    <location>
        <begin position="804"/>
        <end position="830"/>
    </location>
</feature>
<keyword evidence="8" id="KW-0539">Nucleus</keyword>
<dbReference type="PANTHER" id="PTHR24394">
    <property type="entry name" value="ZINC FINGER PROTEIN"/>
    <property type="match status" value="1"/>
</dbReference>
<dbReference type="GO" id="GO:0005634">
    <property type="term" value="C:nucleus"/>
    <property type="evidence" value="ECO:0007669"/>
    <property type="project" value="UniProtKB-SubCell"/>
</dbReference>
<dbReference type="SMART" id="SM00355">
    <property type="entry name" value="ZnF_C2H2"/>
    <property type="match status" value="11"/>
</dbReference>
<evidence type="ECO:0000256" key="7">
    <source>
        <dbReference type="ARBA" id="ARBA00023163"/>
    </source>
</evidence>
<dbReference type="InterPro" id="IPR036236">
    <property type="entry name" value="Znf_C2H2_sf"/>
</dbReference>
<dbReference type="FunFam" id="3.30.160.60:FF:001049">
    <property type="entry name" value="zinc finger protein 319"/>
    <property type="match status" value="1"/>
</dbReference>
<dbReference type="InterPro" id="IPR003604">
    <property type="entry name" value="Matrin/U1-like-C_Znf_C2H2"/>
</dbReference>
<feature type="domain" description="C2H2-type" evidence="11">
    <location>
        <begin position="831"/>
        <end position="859"/>
    </location>
</feature>
<keyword evidence="13" id="KW-1185">Reference proteome</keyword>
<feature type="domain" description="C2H2-type" evidence="11">
    <location>
        <begin position="569"/>
        <end position="593"/>
    </location>
</feature>
<dbReference type="SMART" id="SM00451">
    <property type="entry name" value="ZnF_U1"/>
    <property type="match status" value="4"/>
</dbReference>
<dbReference type="GO" id="GO:0000981">
    <property type="term" value="F:DNA-binding transcription factor activity, RNA polymerase II-specific"/>
    <property type="evidence" value="ECO:0007669"/>
    <property type="project" value="TreeGrafter"/>
</dbReference>
<evidence type="ECO:0000256" key="3">
    <source>
        <dbReference type="ARBA" id="ARBA00022737"/>
    </source>
</evidence>
<evidence type="ECO:0000256" key="5">
    <source>
        <dbReference type="ARBA" id="ARBA00022833"/>
    </source>
</evidence>
<evidence type="ECO:0000256" key="8">
    <source>
        <dbReference type="ARBA" id="ARBA00023242"/>
    </source>
</evidence>
<evidence type="ECO:0000256" key="4">
    <source>
        <dbReference type="ARBA" id="ARBA00022771"/>
    </source>
</evidence>
<keyword evidence="6" id="KW-0805">Transcription regulation</keyword>
<dbReference type="EMBL" id="WJQU01002025">
    <property type="protein sequence ID" value="KAJ6633427.1"/>
    <property type="molecule type" value="Genomic_DNA"/>
</dbReference>
<evidence type="ECO:0000256" key="6">
    <source>
        <dbReference type="ARBA" id="ARBA00023015"/>
    </source>
</evidence>
<keyword evidence="3" id="KW-0677">Repeat</keyword>
<dbReference type="Pfam" id="PF00096">
    <property type="entry name" value="zf-C2H2"/>
    <property type="match status" value="1"/>
</dbReference>
<feature type="region of interest" description="Disordered" evidence="10">
    <location>
        <begin position="65"/>
        <end position="94"/>
    </location>
</feature>
<dbReference type="InterPro" id="IPR013087">
    <property type="entry name" value="Znf_C2H2_type"/>
</dbReference>
<sequence length="916" mass="105513">MLNQDLDDTHLCIKCNSTIDGLESYIRHRKINCTDKTIQINRGIVHEDHAYYEFSGPQQKDDKQFGFSYDIGHHSPSTTGKEPSSETNEYKTTSSKSLSESYDYTLGADVFFSSLELQSSSKKSVPIKHSSSKILTRKSTAAIIASHENEDIWINTPSDGSDKLLKAVNEISGTKKDSMFDLIRFHQDSPEPYDNEDVEEEEDDYHDAPPRTHTGGKWKPEHAAHQERHRLSNSSPQWDDRDHWGLNDEQHHNEDYAEDLDLHPSYTKGKWVPGTKIVKLDYHSNPKQEQVINDQYWCTTCNRKLASRIVYERHLKSNLHLKRSEPENELEEASRPSRLVRDNTKRPEKPSIYLNEQIYAVGDQVKKFAGPSAIPATQITGSFAKLESAKKKGIRKRRRYFIKCDCQLRLPKYLLGKHLISHYHYRRMTSFDIILQNIHKITLQSPYQCLCCRFYANTEEMFLKHWDSKEHVNMVESSPGRFWCNFCKFHCEDNNQMRRHLVNEDHQEVISAINRSVPIIIRKRTIIQCDNCHEDFFYNIQLRQHAKICCGMDTIQAGSTASDQYQSKYKCDKCNIVLKSRKSLQKHWTKSHSIKTYFCNLCELNFATPLEARKHRISIEHKVKSAKKRKATNLSRKCNKCGAIVEDVVKLKEHIVTMHPNDLLICSTCGMKFILSQELSRHNRDKKCRPMENHLNFKTFEISCDAIKNLPPYTIITASECAEPELNPGSDKSSEIFLVPPISQATQNDFGIQETMGEDNVHTEGIDIIQSWNCGLCAFQSESQSEYLLHEILHKYDSTTTSKFPCSICGKTFRKSSLRCHLRQHTNERNFKCDVCGATFARRSNLNYHVSCVHEKKLKQSGSSSNVERSFVCSICNKQFKRNSSPLRNITVQMSSPDSHFTAAGVRSAMSHTGPL</sequence>
<name>A0A9Q0RTR8_9DIPT</name>
<dbReference type="GO" id="GO:0003677">
    <property type="term" value="F:DNA binding"/>
    <property type="evidence" value="ECO:0007669"/>
    <property type="project" value="UniProtKB-KW"/>
</dbReference>
<feature type="compositionally biased region" description="Acidic residues" evidence="10">
    <location>
        <begin position="191"/>
        <end position="205"/>
    </location>
</feature>
<dbReference type="AlphaFoldDB" id="A0A9Q0RTR8"/>
<dbReference type="Proteomes" id="UP001151699">
    <property type="component" value="Unassembled WGS sequence"/>
</dbReference>
<evidence type="ECO:0000256" key="2">
    <source>
        <dbReference type="ARBA" id="ARBA00022723"/>
    </source>
</evidence>
<evidence type="ECO:0000313" key="12">
    <source>
        <dbReference type="EMBL" id="KAJ6633427.1"/>
    </source>
</evidence>
<accession>A0A9Q0RTR8</accession>
<dbReference type="PROSITE" id="PS50157">
    <property type="entry name" value="ZINC_FINGER_C2H2_2"/>
    <property type="match status" value="3"/>
</dbReference>
<gene>
    <name evidence="12" type="primary">ZNF611</name>
    <name evidence="12" type="ORF">Bhyg_15955</name>
</gene>
<feature type="compositionally biased region" description="Polar residues" evidence="10">
    <location>
        <begin position="75"/>
        <end position="94"/>
    </location>
</feature>
<keyword evidence="4 9" id="KW-0863">Zinc-finger</keyword>
<evidence type="ECO:0000256" key="9">
    <source>
        <dbReference type="PROSITE-ProRule" id="PRU00042"/>
    </source>
</evidence>
<dbReference type="GO" id="GO:0008270">
    <property type="term" value="F:zinc ion binding"/>
    <property type="evidence" value="ECO:0007669"/>
    <property type="project" value="UniProtKB-KW"/>
</dbReference>
<evidence type="ECO:0000256" key="1">
    <source>
        <dbReference type="ARBA" id="ARBA00004123"/>
    </source>
</evidence>
<dbReference type="PANTHER" id="PTHR24394:SF48">
    <property type="entry name" value="ZINC FINGER PROTEIN 771"/>
    <property type="match status" value="1"/>
</dbReference>